<feature type="transmembrane region" description="Helical" evidence="10">
    <location>
        <begin position="86"/>
        <end position="112"/>
    </location>
</feature>
<keyword evidence="7 10" id="KW-0472">Membrane</keyword>
<feature type="transmembrane region" description="Helical" evidence="10">
    <location>
        <begin position="485"/>
        <end position="509"/>
    </location>
</feature>
<dbReference type="CDD" id="cd13123">
    <property type="entry name" value="MATE_MurJ_like"/>
    <property type="match status" value="1"/>
</dbReference>
<evidence type="ECO:0000256" key="6">
    <source>
        <dbReference type="ARBA" id="ARBA00022989"/>
    </source>
</evidence>
<sequence length="519" mass="57983">MSVIRSSIKMAIATFFSRIFGLVREQVMAAYFGASGMTDAFLVAFRIPNLLRDLFAEGAFSSAFVPTFIEANQESFEKSRELMWSLFWLLFFITGTVCLGIFIFAPELVSIFAPSFTKDPEKFIVTVNLTRIMAPFLTFVSLAALFMGVLNSLKVFFVPAFAPTWFNIVSVICQVGLSGLLYKNGYHPIYSLGIGAMLGGFAQAAVQVPKLMQFGYKPMWPKKFWTDRSKKIVKLIGPGLIGFAAAQINILITTILATPIVGAVSWLSYSFRLFQLPVGILSVSIGNSNMVHFSEAWKKKDVDGAKASLQQSYYLSFLTVMPALVMLYCLSEEMINLIFERGKFTHESTLMTAEALRMYALGLPFYGLYKLLVPTFYALDRQKIPVMASLFSIAFNISFCLLLTPIFGFKILALGTTLSVLVNSCFQSWILKKDLNLSWNFFFSLRIWKVVGATIGCAIITETLLKVEFFSQPFITKCFYLGAQILAIGALYATFLLLMGERAAVNALLSKVTKKFRKK</sequence>
<dbReference type="InterPro" id="IPR004268">
    <property type="entry name" value="MurJ"/>
</dbReference>
<dbReference type="InterPro" id="IPR051050">
    <property type="entry name" value="Lipid_II_flippase_MurJ/MviN"/>
</dbReference>
<evidence type="ECO:0000313" key="12">
    <source>
        <dbReference type="EMBL" id="WPU64718.1"/>
    </source>
</evidence>
<gene>
    <name evidence="10 12" type="primary">murJ</name>
    <name evidence="12" type="ORF">SOO65_18650</name>
</gene>
<keyword evidence="10 11" id="KW-0961">Cell wall biogenesis/degradation</keyword>
<evidence type="ECO:0000256" key="7">
    <source>
        <dbReference type="ARBA" id="ARBA00023136"/>
    </source>
</evidence>
<evidence type="ECO:0000256" key="8">
    <source>
        <dbReference type="ARBA" id="ARBA00060041"/>
    </source>
</evidence>
<evidence type="ECO:0000256" key="1">
    <source>
        <dbReference type="ARBA" id="ARBA00004651"/>
    </source>
</evidence>
<dbReference type="HAMAP" id="MF_02078">
    <property type="entry name" value="MurJ_MviN"/>
    <property type="match status" value="1"/>
</dbReference>
<dbReference type="RefSeq" id="WP_321394029.1">
    <property type="nucleotide sequence ID" value="NZ_CP139487.1"/>
</dbReference>
<dbReference type="GO" id="GO:0005886">
    <property type="term" value="C:plasma membrane"/>
    <property type="evidence" value="ECO:0007669"/>
    <property type="project" value="UniProtKB-SubCell"/>
</dbReference>
<dbReference type="PRINTS" id="PR01806">
    <property type="entry name" value="VIRFACTRMVIN"/>
</dbReference>
<keyword evidence="6 10" id="KW-1133">Transmembrane helix</keyword>
<dbReference type="PANTHER" id="PTHR47019:SF1">
    <property type="entry name" value="LIPID II FLIPPASE MURJ"/>
    <property type="match status" value="1"/>
</dbReference>
<protein>
    <recommendedName>
        <fullName evidence="10">Probable lipid II flippase MurJ</fullName>
    </recommendedName>
</protein>
<comment type="subcellular location">
    <subcellularLocation>
        <location evidence="1 10">Cell membrane</location>
        <topology evidence="1 10">Multi-pass membrane protein</topology>
    </subcellularLocation>
</comment>
<dbReference type="GO" id="GO:0015648">
    <property type="term" value="F:lipid-linked peptidoglycan transporter activity"/>
    <property type="evidence" value="ECO:0007669"/>
    <property type="project" value="UniProtKB-UniRule"/>
</dbReference>
<dbReference type="GO" id="GO:0034204">
    <property type="term" value="P:lipid translocation"/>
    <property type="evidence" value="ECO:0007669"/>
    <property type="project" value="TreeGrafter"/>
</dbReference>
<keyword evidence="5 10" id="KW-0573">Peptidoglycan synthesis</keyword>
<dbReference type="GO" id="GO:0009252">
    <property type="term" value="P:peptidoglycan biosynthetic process"/>
    <property type="evidence" value="ECO:0007669"/>
    <property type="project" value="UniProtKB-UniRule"/>
</dbReference>
<evidence type="ECO:0000256" key="4">
    <source>
        <dbReference type="ARBA" id="ARBA00022960"/>
    </source>
</evidence>
<feature type="transmembrane region" description="Helical" evidence="10">
    <location>
        <begin position="386"/>
        <end position="406"/>
    </location>
</feature>
<feature type="transmembrane region" description="Helical" evidence="10">
    <location>
        <begin position="273"/>
        <end position="293"/>
    </location>
</feature>
<dbReference type="Proteomes" id="UP001324634">
    <property type="component" value="Chromosome"/>
</dbReference>
<keyword evidence="4 10" id="KW-0133">Cell shape</keyword>
<dbReference type="EMBL" id="CP139487">
    <property type="protein sequence ID" value="WPU64718.1"/>
    <property type="molecule type" value="Genomic_DNA"/>
</dbReference>
<feature type="transmembrane region" description="Helical" evidence="10">
    <location>
        <begin position="443"/>
        <end position="465"/>
    </location>
</feature>
<dbReference type="AlphaFoldDB" id="A0AAX4HNE5"/>
<evidence type="ECO:0000256" key="2">
    <source>
        <dbReference type="ARBA" id="ARBA00022475"/>
    </source>
</evidence>
<dbReference type="PIRSF" id="PIRSF002869">
    <property type="entry name" value="MviN"/>
    <property type="match status" value="1"/>
</dbReference>
<organism evidence="12 13">
    <name type="scientific">Peredibacter starrii</name>
    <dbReference type="NCBI Taxonomy" id="28202"/>
    <lineage>
        <taxon>Bacteria</taxon>
        <taxon>Pseudomonadati</taxon>
        <taxon>Bdellovibrionota</taxon>
        <taxon>Bacteriovoracia</taxon>
        <taxon>Bacteriovoracales</taxon>
        <taxon>Bacteriovoracaceae</taxon>
        <taxon>Peredibacter</taxon>
    </lineage>
</organism>
<comment type="function">
    <text evidence="8 10 11">Involved in peptidoglycan biosynthesis. Transports lipid-linked peptidoglycan precursors from the inner to the outer leaflet of the cytoplasmic membrane.</text>
</comment>
<comment type="pathway">
    <text evidence="10">Cell wall biogenesis; peptidoglycan biosynthesis.</text>
</comment>
<keyword evidence="3 10" id="KW-0812">Transmembrane</keyword>
<evidence type="ECO:0000256" key="5">
    <source>
        <dbReference type="ARBA" id="ARBA00022984"/>
    </source>
</evidence>
<feature type="transmembrane region" description="Helical" evidence="10">
    <location>
        <begin position="232"/>
        <end position="261"/>
    </location>
</feature>
<comment type="similarity">
    <text evidence="9 10 11">Belongs to the MurJ/MviN family.</text>
</comment>
<feature type="transmembrane region" description="Helical" evidence="10">
    <location>
        <begin position="359"/>
        <end position="379"/>
    </location>
</feature>
<dbReference type="GO" id="GO:0071555">
    <property type="term" value="P:cell wall organization"/>
    <property type="evidence" value="ECO:0007669"/>
    <property type="project" value="UniProtKB-UniRule"/>
</dbReference>
<reference evidence="12 13" key="1">
    <citation type="submission" date="2023-11" db="EMBL/GenBank/DDBJ databases">
        <title>Peredibacter starrii A3.12.</title>
        <authorList>
            <person name="Mitchell R.J."/>
        </authorList>
    </citation>
    <scope>NUCLEOTIDE SEQUENCE [LARGE SCALE GENOMIC DNA]</scope>
    <source>
        <strain evidence="12 13">A3.12</strain>
    </source>
</reference>
<feature type="transmembrane region" description="Helical" evidence="10">
    <location>
        <begin position="165"/>
        <end position="182"/>
    </location>
</feature>
<proteinExistence type="inferred from homology"/>
<keyword evidence="2 10" id="KW-1003">Cell membrane</keyword>
<keyword evidence="13" id="KW-1185">Reference proteome</keyword>
<feature type="transmembrane region" description="Helical" evidence="10">
    <location>
        <begin position="314"/>
        <end position="339"/>
    </location>
</feature>
<feature type="transmembrane region" description="Helical" evidence="10">
    <location>
        <begin position="412"/>
        <end position="431"/>
    </location>
</feature>
<evidence type="ECO:0000313" key="13">
    <source>
        <dbReference type="Proteomes" id="UP001324634"/>
    </source>
</evidence>
<feature type="transmembrane region" description="Helical" evidence="10">
    <location>
        <begin position="188"/>
        <end position="211"/>
    </location>
</feature>
<dbReference type="Pfam" id="PF03023">
    <property type="entry name" value="MurJ"/>
    <property type="match status" value="1"/>
</dbReference>
<evidence type="ECO:0000256" key="10">
    <source>
        <dbReference type="HAMAP-Rule" id="MF_02078"/>
    </source>
</evidence>
<dbReference type="PANTHER" id="PTHR47019">
    <property type="entry name" value="LIPID II FLIPPASE MURJ"/>
    <property type="match status" value="1"/>
</dbReference>
<keyword evidence="10 11" id="KW-0813">Transport</keyword>
<accession>A0AAX4HNE5</accession>
<dbReference type="NCBIfam" id="TIGR01695">
    <property type="entry name" value="murJ_mviN"/>
    <property type="match status" value="1"/>
</dbReference>
<evidence type="ECO:0000256" key="3">
    <source>
        <dbReference type="ARBA" id="ARBA00022692"/>
    </source>
</evidence>
<dbReference type="KEGG" id="psti:SOO65_18650"/>
<dbReference type="GO" id="GO:0008360">
    <property type="term" value="P:regulation of cell shape"/>
    <property type="evidence" value="ECO:0007669"/>
    <property type="project" value="UniProtKB-UniRule"/>
</dbReference>
<evidence type="ECO:0000256" key="9">
    <source>
        <dbReference type="ARBA" id="ARBA00061532"/>
    </source>
</evidence>
<feature type="transmembrane region" description="Helical" evidence="10">
    <location>
        <begin position="132"/>
        <end position="153"/>
    </location>
</feature>
<evidence type="ECO:0000256" key="11">
    <source>
        <dbReference type="PIRNR" id="PIRNR002869"/>
    </source>
</evidence>
<name>A0AAX4HNE5_9BACT</name>